<dbReference type="InterPro" id="IPR029063">
    <property type="entry name" value="SAM-dependent_MTases_sf"/>
</dbReference>
<keyword evidence="4" id="KW-0949">S-adenosyl-L-methionine</keyword>
<dbReference type="Gene3D" id="3.30.300.110">
    <property type="entry name" value="Met-10+ protein-like domains"/>
    <property type="match status" value="1"/>
</dbReference>
<dbReference type="GO" id="GO:0002939">
    <property type="term" value="P:tRNA N1-guanine methylation"/>
    <property type="evidence" value="ECO:0007669"/>
    <property type="project" value="TreeGrafter"/>
</dbReference>
<dbReference type="PANTHER" id="PTHR23245:SF36">
    <property type="entry name" value="TRNA (GUANINE(37)-N1)-METHYLTRANSFERASE"/>
    <property type="match status" value="1"/>
</dbReference>
<keyword evidence="5" id="KW-0819">tRNA processing</keyword>
<dbReference type="PROSITE" id="PS51684">
    <property type="entry name" value="SAM_MT_TRM5_TYW2"/>
    <property type="match status" value="1"/>
</dbReference>
<evidence type="ECO:0000256" key="3">
    <source>
        <dbReference type="ARBA" id="ARBA00022679"/>
    </source>
</evidence>
<dbReference type="AlphaFoldDB" id="A0A7C3EWY2"/>
<keyword evidence="2 8" id="KW-0489">Methyltransferase</keyword>
<dbReference type="PANTHER" id="PTHR23245">
    <property type="entry name" value="TRNA METHYLTRANSFERASE"/>
    <property type="match status" value="1"/>
</dbReference>
<dbReference type="Pfam" id="PF02475">
    <property type="entry name" value="TRM5-TYW2_MTfase"/>
    <property type="match status" value="1"/>
</dbReference>
<gene>
    <name evidence="8" type="ORF">ENS19_05430</name>
</gene>
<evidence type="ECO:0000256" key="5">
    <source>
        <dbReference type="ARBA" id="ARBA00022694"/>
    </source>
</evidence>
<evidence type="ECO:0000256" key="4">
    <source>
        <dbReference type="ARBA" id="ARBA00022691"/>
    </source>
</evidence>
<dbReference type="GO" id="GO:0005737">
    <property type="term" value="C:cytoplasm"/>
    <property type="evidence" value="ECO:0007669"/>
    <property type="project" value="TreeGrafter"/>
</dbReference>
<evidence type="ECO:0000256" key="1">
    <source>
        <dbReference type="ARBA" id="ARBA00022490"/>
    </source>
</evidence>
<dbReference type="Gene3D" id="3.40.50.150">
    <property type="entry name" value="Vaccinia Virus protein VP39"/>
    <property type="match status" value="1"/>
</dbReference>
<keyword evidence="1" id="KW-0963">Cytoplasm</keyword>
<sequence>MPEEAPEARGQAKGKDRSKAKGVNDIAMRKRVVVEALKDILSEDELPEVSAGVDVIGDIAIIKIPEKLERRKHEIGERLLSKMQGVKSVYRQSAPARQGDRVRGIEWLAGAKSIETCYREHGCTFHVDLSKVYFSPRLSYERARIARLVNEGEVVVNMFAGVGTFSILIAKNASPAHVYSIDNNPYAHHYAVLNCEKNRVERIVTLLLGDAKRYSEELGGIADRVLMPLPELAIEYLPFGIRFLKNEGAIHLYVHISGGQKNKAVESAICEVLPHLEENLKVKQISGRLVRGVGSRRYQVAVDAEVEKLGKQ</sequence>
<keyword evidence="3 8" id="KW-0808">Transferase</keyword>
<dbReference type="EMBL" id="DSTX01000010">
    <property type="protein sequence ID" value="HFK20709.1"/>
    <property type="molecule type" value="Genomic_DNA"/>
</dbReference>
<proteinExistence type="predicted"/>
<feature type="domain" description="SAM-dependent methyltransferase TRM5/TYW2-type" evidence="7">
    <location>
        <begin position="53"/>
        <end position="308"/>
    </location>
</feature>
<organism evidence="8">
    <name type="scientific">Candidatus Methanomethylicus mesodigestus</name>
    <dbReference type="NCBI Taxonomy" id="1867258"/>
    <lineage>
        <taxon>Archaea</taxon>
        <taxon>Thermoproteota</taxon>
        <taxon>Methanosuratincolia</taxon>
        <taxon>Candidatus Methanomethylicales</taxon>
        <taxon>Candidatus Methanomethylicaceae</taxon>
        <taxon>Candidatus Methanomethylicus</taxon>
    </lineage>
</organism>
<reference evidence="8" key="1">
    <citation type="journal article" date="2020" name="mSystems">
        <title>Genome- and Community-Level Interaction Insights into Carbon Utilization and Element Cycling Functions of Hydrothermarchaeota in Hydrothermal Sediment.</title>
        <authorList>
            <person name="Zhou Z."/>
            <person name="Liu Y."/>
            <person name="Xu W."/>
            <person name="Pan J."/>
            <person name="Luo Z.H."/>
            <person name="Li M."/>
        </authorList>
    </citation>
    <scope>NUCLEOTIDE SEQUENCE [LARGE SCALE GENOMIC DNA]</scope>
    <source>
        <strain evidence="8">SpSt-468</strain>
    </source>
</reference>
<evidence type="ECO:0000256" key="6">
    <source>
        <dbReference type="SAM" id="MobiDB-lite"/>
    </source>
</evidence>
<dbReference type="CDD" id="cd02440">
    <property type="entry name" value="AdoMet_MTases"/>
    <property type="match status" value="1"/>
</dbReference>
<dbReference type="GO" id="GO:0008175">
    <property type="term" value="F:tRNA methyltransferase activity"/>
    <property type="evidence" value="ECO:0007669"/>
    <property type="project" value="TreeGrafter"/>
</dbReference>
<evidence type="ECO:0000259" key="7">
    <source>
        <dbReference type="PROSITE" id="PS51684"/>
    </source>
</evidence>
<dbReference type="InterPro" id="IPR030382">
    <property type="entry name" value="MeTrfase_TRM5/TYW2"/>
</dbReference>
<dbReference type="SUPFAM" id="SSF53335">
    <property type="entry name" value="S-adenosyl-L-methionine-dependent methyltransferases"/>
    <property type="match status" value="1"/>
</dbReference>
<dbReference type="InterPro" id="IPR056744">
    <property type="entry name" value="TRM5/TYW2-like_N"/>
</dbReference>
<name>A0A7C3EWY2_9CREN</name>
<comment type="caution">
    <text evidence="8">The sequence shown here is derived from an EMBL/GenBank/DDBJ whole genome shotgun (WGS) entry which is preliminary data.</text>
</comment>
<evidence type="ECO:0000256" key="2">
    <source>
        <dbReference type="ARBA" id="ARBA00022603"/>
    </source>
</evidence>
<evidence type="ECO:0000313" key="8">
    <source>
        <dbReference type="EMBL" id="HFK20709.1"/>
    </source>
</evidence>
<protein>
    <submittedName>
        <fullName evidence="8">Class I SAM-dependent methyltransferase family protein</fullName>
    </submittedName>
</protein>
<dbReference type="InterPro" id="IPR056743">
    <property type="entry name" value="TRM5-TYW2-like_MTfase"/>
</dbReference>
<feature type="region of interest" description="Disordered" evidence="6">
    <location>
        <begin position="1"/>
        <end position="21"/>
    </location>
</feature>
<dbReference type="Pfam" id="PF25133">
    <property type="entry name" value="TYW2_N_2"/>
    <property type="match status" value="1"/>
</dbReference>
<accession>A0A7C3EWY2</accession>